<proteinExistence type="predicted"/>
<organism evidence="2 3">
    <name type="scientific">Runella defluvii</name>
    <dbReference type="NCBI Taxonomy" id="370973"/>
    <lineage>
        <taxon>Bacteria</taxon>
        <taxon>Pseudomonadati</taxon>
        <taxon>Bacteroidota</taxon>
        <taxon>Cytophagia</taxon>
        <taxon>Cytophagales</taxon>
        <taxon>Spirosomataceae</taxon>
        <taxon>Runella</taxon>
    </lineage>
</organism>
<evidence type="ECO:0008006" key="4">
    <source>
        <dbReference type="Google" id="ProtNLM"/>
    </source>
</evidence>
<evidence type="ECO:0000256" key="1">
    <source>
        <dbReference type="SAM" id="SignalP"/>
    </source>
</evidence>
<gene>
    <name evidence="2" type="ORF">FHS57_003490</name>
</gene>
<dbReference type="EMBL" id="JACIBY010000007">
    <property type="protein sequence ID" value="MBB3839481.1"/>
    <property type="molecule type" value="Genomic_DNA"/>
</dbReference>
<feature type="chain" id="PRO_5030540096" description="SH3 domain-containing protein" evidence="1">
    <location>
        <begin position="20"/>
        <end position="302"/>
    </location>
</feature>
<accession>A0A7W5ZM86</accession>
<dbReference type="Proteomes" id="UP000541352">
    <property type="component" value="Unassembled WGS sequence"/>
</dbReference>
<reference evidence="2 3" key="1">
    <citation type="submission" date="2020-08" db="EMBL/GenBank/DDBJ databases">
        <title>Genomic Encyclopedia of Type Strains, Phase IV (KMG-IV): sequencing the most valuable type-strain genomes for metagenomic binning, comparative biology and taxonomic classification.</title>
        <authorList>
            <person name="Goeker M."/>
        </authorList>
    </citation>
    <scope>NUCLEOTIDE SEQUENCE [LARGE SCALE GENOMIC DNA]</scope>
    <source>
        <strain evidence="2 3">DSM 17976</strain>
    </source>
</reference>
<evidence type="ECO:0000313" key="3">
    <source>
        <dbReference type="Proteomes" id="UP000541352"/>
    </source>
</evidence>
<sequence>MKNLFSILFVLLFSLSVVAQEYMVAQPKVSAFKNPASTGATAGSYRIGAKVKLLEKSANGKFLKISQDKGATGWVTPSQIVALDKPTPKEVSLSIAHGYNNKPKESGAANVEVESWLTALKTDKTLTPTELAEIEFFRLVTIQRIARSIPFGTNELKYWTDSHKKEVYYSDYGNAGHFLQQDLLWKLEATVPATDPLKERIAYEASQLETGGECEGYWVCVLDRALSKSGEYLKRHPKGKNANALVQSVLEEFKYSDPAETKTYDAADKKLVKKSANDWKNILSKTTDSADKKQLIAILNKF</sequence>
<feature type="signal peptide" evidence="1">
    <location>
        <begin position="1"/>
        <end position="19"/>
    </location>
</feature>
<protein>
    <recommendedName>
        <fullName evidence="4">SH3 domain-containing protein</fullName>
    </recommendedName>
</protein>
<dbReference type="AlphaFoldDB" id="A0A7W5ZM86"/>
<evidence type="ECO:0000313" key="2">
    <source>
        <dbReference type="EMBL" id="MBB3839481.1"/>
    </source>
</evidence>
<keyword evidence="1" id="KW-0732">Signal</keyword>
<name>A0A7W5ZM86_9BACT</name>
<dbReference type="RefSeq" id="WP_183975820.1">
    <property type="nucleotide sequence ID" value="NZ_JACIBY010000007.1"/>
</dbReference>
<comment type="caution">
    <text evidence="2">The sequence shown here is derived from an EMBL/GenBank/DDBJ whole genome shotgun (WGS) entry which is preliminary data.</text>
</comment>
<keyword evidence="3" id="KW-1185">Reference proteome</keyword>